<name>A0A4D9EV79_9SAUR</name>
<sequence>MKLFNFDKSILFDRKLVHLKKKRPALIVSLLFWITSFPFAYLNQSLKQNNLFNFTSTQKCVSLCSNTDKRPGPCPEELPNLFQTWLNDSGNRTEDTAGRTLLYLLSSSSTPPQRQA</sequence>
<reference evidence="2 3" key="1">
    <citation type="submission" date="2019-04" db="EMBL/GenBank/DDBJ databases">
        <title>Draft genome of the big-headed turtle Platysternon megacephalum.</title>
        <authorList>
            <person name="Gong S."/>
        </authorList>
    </citation>
    <scope>NUCLEOTIDE SEQUENCE [LARGE SCALE GENOMIC DNA]</scope>
    <source>
        <strain evidence="2">DO16091913</strain>
        <tissue evidence="2">Muscle</tissue>
    </source>
</reference>
<keyword evidence="3" id="KW-1185">Reference proteome</keyword>
<dbReference type="Proteomes" id="UP000297703">
    <property type="component" value="Unassembled WGS sequence"/>
</dbReference>
<keyword evidence="1" id="KW-1133">Transmembrane helix</keyword>
<comment type="caution">
    <text evidence="2">The sequence shown here is derived from an EMBL/GenBank/DDBJ whole genome shotgun (WGS) entry which is preliminary data.</text>
</comment>
<evidence type="ECO:0000313" key="2">
    <source>
        <dbReference type="EMBL" id="TFK14479.1"/>
    </source>
</evidence>
<evidence type="ECO:0000313" key="3">
    <source>
        <dbReference type="Proteomes" id="UP000297703"/>
    </source>
</evidence>
<feature type="transmembrane region" description="Helical" evidence="1">
    <location>
        <begin position="24"/>
        <end position="42"/>
    </location>
</feature>
<dbReference type="EMBL" id="QXTE01000009">
    <property type="protein sequence ID" value="TFK14479.1"/>
    <property type="molecule type" value="Genomic_DNA"/>
</dbReference>
<gene>
    <name evidence="2" type="ORF">DR999_PMT01841</name>
</gene>
<keyword evidence="1" id="KW-0812">Transmembrane</keyword>
<dbReference type="AlphaFoldDB" id="A0A4D9EV79"/>
<organism evidence="2 3">
    <name type="scientific">Platysternon megacephalum</name>
    <name type="common">big-headed turtle</name>
    <dbReference type="NCBI Taxonomy" id="55544"/>
    <lineage>
        <taxon>Eukaryota</taxon>
        <taxon>Metazoa</taxon>
        <taxon>Chordata</taxon>
        <taxon>Craniata</taxon>
        <taxon>Vertebrata</taxon>
        <taxon>Euteleostomi</taxon>
        <taxon>Archelosauria</taxon>
        <taxon>Testudinata</taxon>
        <taxon>Testudines</taxon>
        <taxon>Cryptodira</taxon>
        <taxon>Durocryptodira</taxon>
        <taxon>Testudinoidea</taxon>
        <taxon>Platysternidae</taxon>
        <taxon>Platysternon</taxon>
    </lineage>
</organism>
<proteinExistence type="predicted"/>
<accession>A0A4D9EV79</accession>
<keyword evidence="1" id="KW-0472">Membrane</keyword>
<protein>
    <submittedName>
        <fullName evidence="2">Glypican-6-like</fullName>
    </submittedName>
</protein>
<reference evidence="2 3" key="2">
    <citation type="submission" date="2019-04" db="EMBL/GenBank/DDBJ databases">
        <title>The genome sequence of big-headed turtle.</title>
        <authorList>
            <person name="Gong S."/>
        </authorList>
    </citation>
    <scope>NUCLEOTIDE SEQUENCE [LARGE SCALE GENOMIC DNA]</scope>
    <source>
        <strain evidence="2">DO16091913</strain>
        <tissue evidence="2">Muscle</tissue>
    </source>
</reference>
<evidence type="ECO:0000256" key="1">
    <source>
        <dbReference type="SAM" id="Phobius"/>
    </source>
</evidence>